<dbReference type="Proteomes" id="UP000614410">
    <property type="component" value="Unassembled WGS sequence"/>
</dbReference>
<evidence type="ECO:0000256" key="7">
    <source>
        <dbReference type="ARBA" id="ARBA00022989"/>
    </source>
</evidence>
<accession>A0A934KHH6</accession>
<feature type="transmembrane region" description="Helical" evidence="10">
    <location>
        <begin position="191"/>
        <end position="211"/>
    </location>
</feature>
<dbReference type="GO" id="GO:0005304">
    <property type="term" value="F:L-valine transmembrane transporter activity"/>
    <property type="evidence" value="ECO:0007669"/>
    <property type="project" value="TreeGrafter"/>
</dbReference>
<keyword evidence="6" id="KW-0029">Amino-acid transport</keyword>
<keyword evidence="2" id="KW-0813">Transport</keyword>
<evidence type="ECO:0000256" key="4">
    <source>
        <dbReference type="ARBA" id="ARBA00022519"/>
    </source>
</evidence>
<evidence type="ECO:0000256" key="9">
    <source>
        <dbReference type="ARBA" id="ARBA00037998"/>
    </source>
</evidence>
<comment type="subcellular location">
    <subcellularLocation>
        <location evidence="1">Cell membrane</location>
        <topology evidence="1">Multi-pass membrane protein</topology>
    </subcellularLocation>
</comment>
<comment type="caution">
    <text evidence="11">The sequence shown here is derived from an EMBL/GenBank/DDBJ whole genome shotgun (WGS) entry which is preliminary data.</text>
</comment>
<reference evidence="11 12" key="1">
    <citation type="submission" date="2020-10" db="EMBL/GenBank/DDBJ databases">
        <title>Ca. Dormibacterota MAGs.</title>
        <authorList>
            <person name="Montgomery K."/>
        </authorList>
    </citation>
    <scope>NUCLEOTIDE SEQUENCE [LARGE SCALE GENOMIC DNA]</scope>
    <source>
        <strain evidence="11">Mitchell_Peninsula_5</strain>
    </source>
</reference>
<feature type="transmembrane region" description="Helical" evidence="10">
    <location>
        <begin position="122"/>
        <end position="144"/>
    </location>
</feature>
<evidence type="ECO:0000256" key="10">
    <source>
        <dbReference type="SAM" id="Phobius"/>
    </source>
</evidence>
<proteinExistence type="inferred from homology"/>
<name>A0A934KHH6_9BACT</name>
<comment type="similarity">
    <text evidence="9">Belongs to the binding-protein-dependent transport system permease family. LivHM subfamily.</text>
</comment>
<feature type="transmembrane region" description="Helical" evidence="10">
    <location>
        <begin position="282"/>
        <end position="306"/>
    </location>
</feature>
<evidence type="ECO:0000256" key="3">
    <source>
        <dbReference type="ARBA" id="ARBA00022475"/>
    </source>
</evidence>
<dbReference type="PANTHER" id="PTHR11795">
    <property type="entry name" value="BRANCHED-CHAIN AMINO ACID TRANSPORT SYSTEM PERMEASE PROTEIN LIVH"/>
    <property type="match status" value="1"/>
</dbReference>
<dbReference type="CDD" id="cd06582">
    <property type="entry name" value="TM_PBP1_LivH_like"/>
    <property type="match status" value="1"/>
</dbReference>
<evidence type="ECO:0000256" key="5">
    <source>
        <dbReference type="ARBA" id="ARBA00022692"/>
    </source>
</evidence>
<keyword evidence="8 10" id="KW-0472">Membrane</keyword>
<dbReference type="AlphaFoldDB" id="A0A934KHH6"/>
<feature type="transmembrane region" description="Helical" evidence="10">
    <location>
        <begin position="239"/>
        <end position="261"/>
    </location>
</feature>
<protein>
    <submittedName>
        <fullName evidence="11">Branched-chain amino acid ABC transporter permease</fullName>
    </submittedName>
</protein>
<evidence type="ECO:0000313" key="11">
    <source>
        <dbReference type="EMBL" id="MBJ7609551.1"/>
    </source>
</evidence>
<dbReference type="GO" id="GO:0015192">
    <property type="term" value="F:L-phenylalanine transmembrane transporter activity"/>
    <property type="evidence" value="ECO:0007669"/>
    <property type="project" value="TreeGrafter"/>
</dbReference>
<evidence type="ECO:0000256" key="8">
    <source>
        <dbReference type="ARBA" id="ARBA00023136"/>
    </source>
</evidence>
<dbReference type="PANTHER" id="PTHR11795:SF371">
    <property type="entry name" value="HIGH-AFFINITY BRANCHED-CHAIN AMINO ACID TRANSPORT SYSTEM PERMEASE PROTEIN LIVH"/>
    <property type="match status" value="1"/>
</dbReference>
<feature type="transmembrane region" description="Helical" evidence="10">
    <location>
        <begin position="318"/>
        <end position="351"/>
    </location>
</feature>
<dbReference type="GO" id="GO:0005886">
    <property type="term" value="C:plasma membrane"/>
    <property type="evidence" value="ECO:0007669"/>
    <property type="project" value="UniProtKB-SubCell"/>
</dbReference>
<dbReference type="InterPro" id="IPR001851">
    <property type="entry name" value="ABC_transp_permease"/>
</dbReference>
<keyword evidence="5 10" id="KW-0812">Transmembrane</keyword>
<dbReference type="InterPro" id="IPR052157">
    <property type="entry name" value="BCAA_transport_permease"/>
</dbReference>
<dbReference type="EMBL" id="JAEKNN010000046">
    <property type="protein sequence ID" value="MBJ7609551.1"/>
    <property type="molecule type" value="Genomic_DNA"/>
</dbReference>
<evidence type="ECO:0000256" key="1">
    <source>
        <dbReference type="ARBA" id="ARBA00004651"/>
    </source>
</evidence>
<keyword evidence="7 10" id="KW-1133">Transmembrane helix</keyword>
<evidence type="ECO:0000313" key="12">
    <source>
        <dbReference type="Proteomes" id="UP000614410"/>
    </source>
</evidence>
<sequence>MSDETTASAARATAGAIGHGTLVDPRGLSARTDRAGTTRPAVVRTLAFLRKLYGLVQRYFPQFLIAGIAFAILKVYANGGLTLMGAQIKNALVLGAIYALVAIGYTMVYGIIELINFAHGDVFTLSGFYAFVIAGLSGGAIGSLATHSGIGLLLALLIIFPTTMVAAGFTGVVIERVAYRRLRDAPRLAPLITAIGVSFLLEGLMLVIFGADNRPTKLSSWITGRAVRVAGVDVNWKDIFVVATALGLMFSLGAFVRITTLGKAMRATAQDRSASLLSGINVNRTISATFFIGSALAAAGAIVYSINYDLIQWNLGYQLGIIAFTAAVLGGIGNIVGAGVGGFIIGVISVFGGQLAGGEWSNSLVFAILVIILTFRPVGLFGVDVTTRA</sequence>
<feature type="transmembrane region" description="Helical" evidence="10">
    <location>
        <begin position="363"/>
        <end position="383"/>
    </location>
</feature>
<evidence type="ECO:0000256" key="2">
    <source>
        <dbReference type="ARBA" id="ARBA00022448"/>
    </source>
</evidence>
<dbReference type="Pfam" id="PF02653">
    <property type="entry name" value="BPD_transp_2"/>
    <property type="match status" value="1"/>
</dbReference>
<dbReference type="GO" id="GO:0015190">
    <property type="term" value="F:L-leucine transmembrane transporter activity"/>
    <property type="evidence" value="ECO:0007669"/>
    <property type="project" value="TreeGrafter"/>
</dbReference>
<dbReference type="GO" id="GO:0015188">
    <property type="term" value="F:L-isoleucine transmembrane transporter activity"/>
    <property type="evidence" value="ECO:0007669"/>
    <property type="project" value="TreeGrafter"/>
</dbReference>
<dbReference type="GO" id="GO:0042941">
    <property type="term" value="P:D-alanine transmembrane transport"/>
    <property type="evidence" value="ECO:0007669"/>
    <property type="project" value="TreeGrafter"/>
</dbReference>
<feature type="transmembrane region" description="Helical" evidence="10">
    <location>
        <begin position="150"/>
        <end position="179"/>
    </location>
</feature>
<keyword evidence="3" id="KW-1003">Cell membrane</keyword>
<organism evidence="11 12">
    <name type="scientific">Candidatus Amunia macphersoniae</name>
    <dbReference type="NCBI Taxonomy" id="3127014"/>
    <lineage>
        <taxon>Bacteria</taxon>
        <taxon>Bacillati</taxon>
        <taxon>Candidatus Dormiibacterota</taxon>
        <taxon>Candidatus Dormibacteria</taxon>
        <taxon>Candidatus Aeolococcales</taxon>
        <taxon>Candidatus Aeolococcaceae</taxon>
        <taxon>Candidatus Amunia</taxon>
    </lineage>
</organism>
<gene>
    <name evidence="11" type="ORF">JF887_09020</name>
</gene>
<feature type="transmembrane region" description="Helical" evidence="10">
    <location>
        <begin position="59"/>
        <end position="79"/>
    </location>
</feature>
<evidence type="ECO:0000256" key="6">
    <source>
        <dbReference type="ARBA" id="ARBA00022970"/>
    </source>
</evidence>
<dbReference type="GO" id="GO:0015808">
    <property type="term" value="P:L-alanine transport"/>
    <property type="evidence" value="ECO:0007669"/>
    <property type="project" value="TreeGrafter"/>
</dbReference>
<feature type="transmembrane region" description="Helical" evidence="10">
    <location>
        <begin position="91"/>
        <end position="115"/>
    </location>
</feature>
<dbReference type="GO" id="GO:1903806">
    <property type="term" value="P:L-isoleucine import across plasma membrane"/>
    <property type="evidence" value="ECO:0007669"/>
    <property type="project" value="TreeGrafter"/>
</dbReference>
<keyword evidence="4" id="KW-0997">Cell inner membrane</keyword>